<protein>
    <recommendedName>
        <fullName evidence="3">HTH tetR-type domain-containing protein</fullName>
    </recommendedName>
</protein>
<dbReference type="Proteomes" id="UP000494111">
    <property type="component" value="Unassembled WGS sequence"/>
</dbReference>
<dbReference type="SUPFAM" id="SSF46689">
    <property type="entry name" value="Homeodomain-like"/>
    <property type="match status" value="1"/>
</dbReference>
<dbReference type="InterPro" id="IPR036271">
    <property type="entry name" value="Tet_transcr_reg_TetR-rel_C_sf"/>
</dbReference>
<name>A0A6S7AML7_9BURK</name>
<reference evidence="4 5" key="1">
    <citation type="submission" date="2020-04" db="EMBL/GenBank/DDBJ databases">
        <authorList>
            <person name="De Canck E."/>
        </authorList>
    </citation>
    <scope>NUCLEOTIDE SEQUENCE [LARGE SCALE GENOMIC DNA]</scope>
    <source>
        <strain evidence="4 5">LMG 3458</strain>
    </source>
</reference>
<evidence type="ECO:0000259" key="3">
    <source>
        <dbReference type="PROSITE" id="PS50977"/>
    </source>
</evidence>
<accession>A0A6S7AML7</accession>
<dbReference type="InterPro" id="IPR041467">
    <property type="entry name" value="Sco4008_C"/>
</dbReference>
<evidence type="ECO:0000313" key="5">
    <source>
        <dbReference type="Proteomes" id="UP000494111"/>
    </source>
</evidence>
<evidence type="ECO:0000256" key="2">
    <source>
        <dbReference type="PROSITE-ProRule" id="PRU00335"/>
    </source>
</evidence>
<evidence type="ECO:0000313" key="4">
    <source>
        <dbReference type="EMBL" id="CAB3738778.1"/>
    </source>
</evidence>
<dbReference type="InterPro" id="IPR009057">
    <property type="entry name" value="Homeodomain-like_sf"/>
</dbReference>
<dbReference type="SUPFAM" id="SSF48498">
    <property type="entry name" value="Tetracyclin repressor-like, C-terminal domain"/>
    <property type="match status" value="1"/>
</dbReference>
<dbReference type="InterPro" id="IPR001647">
    <property type="entry name" value="HTH_TetR"/>
</dbReference>
<dbReference type="InterPro" id="IPR050109">
    <property type="entry name" value="HTH-type_TetR-like_transc_reg"/>
</dbReference>
<dbReference type="PANTHER" id="PTHR30328">
    <property type="entry name" value="TRANSCRIPTIONAL REPRESSOR"/>
    <property type="match status" value="1"/>
</dbReference>
<dbReference type="PROSITE" id="PS50977">
    <property type="entry name" value="HTH_TETR_2"/>
    <property type="match status" value="1"/>
</dbReference>
<keyword evidence="1 2" id="KW-0238">DNA-binding</keyword>
<dbReference type="Pfam" id="PF17926">
    <property type="entry name" value="TetR_C_21"/>
    <property type="match status" value="1"/>
</dbReference>
<dbReference type="Gene3D" id="1.10.357.10">
    <property type="entry name" value="Tetracycline Repressor, domain 2"/>
    <property type="match status" value="1"/>
</dbReference>
<dbReference type="AlphaFoldDB" id="A0A6S7AML7"/>
<proteinExistence type="predicted"/>
<dbReference type="EMBL" id="CADIJO010000031">
    <property type="protein sequence ID" value="CAB3738778.1"/>
    <property type="molecule type" value="Genomic_DNA"/>
</dbReference>
<feature type="domain" description="HTH tetR-type" evidence="3">
    <location>
        <begin position="6"/>
        <end position="66"/>
    </location>
</feature>
<dbReference type="RefSeq" id="WP_175193841.1">
    <property type="nucleotide sequence ID" value="NZ_CADIJO010000031.1"/>
</dbReference>
<dbReference type="PANTHER" id="PTHR30328:SF54">
    <property type="entry name" value="HTH-TYPE TRANSCRIPTIONAL REPRESSOR SCO4008"/>
    <property type="match status" value="1"/>
</dbReference>
<dbReference type="GO" id="GO:0003677">
    <property type="term" value="F:DNA binding"/>
    <property type="evidence" value="ECO:0007669"/>
    <property type="project" value="UniProtKB-UniRule"/>
</dbReference>
<feature type="DNA-binding region" description="H-T-H motif" evidence="2">
    <location>
        <begin position="29"/>
        <end position="48"/>
    </location>
</feature>
<evidence type="ECO:0000256" key="1">
    <source>
        <dbReference type="ARBA" id="ARBA00023125"/>
    </source>
</evidence>
<gene>
    <name evidence="4" type="ORF">LMG3458_05551</name>
</gene>
<dbReference type="Pfam" id="PF00440">
    <property type="entry name" value="TetR_N"/>
    <property type="match status" value="1"/>
</dbReference>
<organism evidence="4 5">
    <name type="scientific">Achromobacter deleyi</name>
    <dbReference type="NCBI Taxonomy" id="1353891"/>
    <lineage>
        <taxon>Bacteria</taxon>
        <taxon>Pseudomonadati</taxon>
        <taxon>Pseudomonadota</taxon>
        <taxon>Betaproteobacteria</taxon>
        <taxon>Burkholderiales</taxon>
        <taxon>Alcaligenaceae</taxon>
        <taxon>Achromobacter</taxon>
    </lineage>
</organism>
<sequence>MARNSEDTRKRLLEAAAAEFAAYGIAGARVDRIADAARCNKQAIYAYYGSKDGLCDAVLDAMVEDILESVPIDAFDLPGYAVRLFDRYQAHPETLRLAGWYQLEGKPLPPAAMASMGHKIDAVRQAQEAGRVSKRFSPEILLLLVLTLTRMGAPDSPEAHSGMVPPADSRQAIADAVARLIEP</sequence>